<proteinExistence type="predicted"/>
<feature type="domain" description="MAP3K TRAFs-binding" evidence="1">
    <location>
        <begin position="81"/>
        <end position="462"/>
    </location>
</feature>
<dbReference type="Gene3D" id="1.25.40.10">
    <property type="entry name" value="Tetratricopeptide repeat domain"/>
    <property type="match status" value="1"/>
</dbReference>
<name>A0A5B8VG60_9BACT</name>
<organism evidence="2 3">
    <name type="scientific">Panacibacter ginsenosidivorans</name>
    <dbReference type="NCBI Taxonomy" id="1813871"/>
    <lineage>
        <taxon>Bacteria</taxon>
        <taxon>Pseudomonadati</taxon>
        <taxon>Bacteroidota</taxon>
        <taxon>Chitinophagia</taxon>
        <taxon>Chitinophagales</taxon>
        <taxon>Chitinophagaceae</taxon>
        <taxon>Panacibacter</taxon>
    </lineage>
</organism>
<dbReference type="EMBL" id="CP042435">
    <property type="protein sequence ID" value="QEC69556.1"/>
    <property type="molecule type" value="Genomic_DNA"/>
</dbReference>
<protein>
    <submittedName>
        <fullName evidence="2">DUF4071 domain-containing protein</fullName>
    </submittedName>
</protein>
<evidence type="ECO:0000313" key="2">
    <source>
        <dbReference type="EMBL" id="QEC69556.1"/>
    </source>
</evidence>
<gene>
    <name evidence="2" type="ORF">FRZ67_20450</name>
</gene>
<evidence type="ECO:0000313" key="3">
    <source>
        <dbReference type="Proteomes" id="UP000321533"/>
    </source>
</evidence>
<dbReference type="Proteomes" id="UP000321533">
    <property type="component" value="Chromosome"/>
</dbReference>
<reference evidence="2 3" key="1">
    <citation type="journal article" date="2016" name="Int. J. Syst. Evol. Microbiol.">
        <title>Panacibacter ginsenosidivorans gen. nov., sp. nov., with ginsenoside converting activity isolated from soil of a ginseng field.</title>
        <authorList>
            <person name="Siddiqi M.Z."/>
            <person name="Muhammad Shafi S."/>
            <person name="Choi K.D."/>
            <person name="Im W.T."/>
        </authorList>
    </citation>
    <scope>NUCLEOTIDE SEQUENCE [LARGE SCALE GENOMIC DNA]</scope>
    <source>
        <strain evidence="2 3">Gsoil1550</strain>
    </source>
</reference>
<dbReference type="InterPro" id="IPR011990">
    <property type="entry name" value="TPR-like_helical_dom_sf"/>
</dbReference>
<keyword evidence="3" id="KW-1185">Reference proteome</keyword>
<dbReference type="RefSeq" id="WP_147192432.1">
    <property type="nucleotide sequence ID" value="NZ_CP042435.1"/>
</dbReference>
<accession>A0A5B8VG60</accession>
<dbReference type="OrthoDB" id="9815193at2"/>
<dbReference type="InterPro" id="IPR025136">
    <property type="entry name" value="MAP3K_TRAF-bd"/>
</dbReference>
<dbReference type="AlphaFoldDB" id="A0A5B8VG60"/>
<dbReference type="Pfam" id="PF13281">
    <property type="entry name" value="MAP3K_TRAF_bd"/>
    <property type="match status" value="1"/>
</dbReference>
<evidence type="ECO:0000259" key="1">
    <source>
        <dbReference type="Pfam" id="PF13281"/>
    </source>
</evidence>
<dbReference type="KEGG" id="pgin:FRZ67_20450"/>
<dbReference type="SUPFAM" id="SSF48452">
    <property type="entry name" value="TPR-like"/>
    <property type="match status" value="1"/>
</dbReference>
<sequence length="478" mass="54514">MQQQCFVIMPFGKKTDAKGREFDFKFIYDSLIKPAILKAELLPIIAYEEQAGGIIHKPMYERIMFCEFSITDMTTFNANVFYELGMRHAIRPYTTIVICDEGMGPLPFDVALIRTVMYRYAFDKEKNEMSIDSLQEKIDALAALLSSNDINDPTPDSPVKQTIDEFPFPDLETLKARSEIFKKWAAESQGMIETVQDNVDEWLDNSLQEKYAAYKNDTEKIKACQAAKQQCFDNIKAVETSLGIIQVEEFPVVSTLLFAYRAMSANKESISLISRMPPKQFGMNMILHQQLAHAYNQCGEFDKAEKILLLAQNKFGKHPETNGLLGSVYKKKAAQLQGYDELTAKGLLKKAIKAYQDGFDAGPSDYYPGINLLNLLFITQSDNDLYNKYLPLVSYSIERRVQQQPNDYWAQASGMELEVLRSNKDAAMIYLESAKASKHYPWEIASTLDSLKRIKKQKEEMNSDDVAWIDTMINDLVK</sequence>